<dbReference type="InterPro" id="IPR029063">
    <property type="entry name" value="SAM-dependent_MTases_sf"/>
</dbReference>
<protein>
    <submittedName>
        <fullName evidence="2">Class I SAM-dependent methyltransferase</fullName>
    </submittedName>
</protein>
<dbReference type="Proteomes" id="UP001525021">
    <property type="component" value="Unassembled WGS sequence"/>
</dbReference>
<keyword evidence="2" id="KW-0489">Methyltransferase</keyword>
<dbReference type="InterPro" id="IPR025714">
    <property type="entry name" value="Methyltranfer_dom"/>
</dbReference>
<proteinExistence type="predicted"/>
<evidence type="ECO:0000313" key="2">
    <source>
        <dbReference type="EMBL" id="MCS1398656.1"/>
    </source>
</evidence>
<dbReference type="Pfam" id="PF13847">
    <property type="entry name" value="Methyltransf_31"/>
    <property type="match status" value="1"/>
</dbReference>
<feature type="domain" description="Methyltransferase" evidence="1">
    <location>
        <begin position="38"/>
        <end position="98"/>
    </location>
</feature>
<name>A0ABT2DV44_9BACI</name>
<comment type="caution">
    <text evidence="2">The sequence shown here is derived from an EMBL/GenBank/DDBJ whole genome shotgun (WGS) entry which is preliminary data.</text>
</comment>
<sequence>MNYINKQYWEKFYKKRVNLTESSTFSEFIFRKKERMIKNTILIDLGCGTGNDTFYFAKNGFEVIGIDGSEEVIKNNNITLKKYLNTNNKVHFDCVDLSNENEVQKLMVKLNEISMSQEKDILFYTRFFLHAITDETENLIFESILENIQIPCEIVSEFRTKEDEELDKVFDNHYRRYIDTDLLITKLINLGFSIQEFSKGRGLSIYKNENPFLARMAIKKN</sequence>
<dbReference type="CDD" id="cd02440">
    <property type="entry name" value="AdoMet_MTases"/>
    <property type="match status" value="1"/>
</dbReference>
<accession>A0ABT2DV44</accession>
<organism evidence="2 3">
    <name type="scientific">Lysinibacillus pinottii</name>
    <dbReference type="NCBI Taxonomy" id="2973932"/>
    <lineage>
        <taxon>Bacteria</taxon>
        <taxon>Bacillati</taxon>
        <taxon>Bacillota</taxon>
        <taxon>Bacilli</taxon>
        <taxon>Bacillales</taxon>
        <taxon>Bacillaceae</taxon>
        <taxon>Lysinibacillus</taxon>
    </lineage>
</organism>
<evidence type="ECO:0000259" key="1">
    <source>
        <dbReference type="Pfam" id="PF13847"/>
    </source>
</evidence>
<gene>
    <name evidence="2" type="ORF">NXZ79_21815</name>
</gene>
<dbReference type="EMBL" id="JANTOO010000020">
    <property type="protein sequence ID" value="MCS1398656.1"/>
    <property type="molecule type" value="Genomic_DNA"/>
</dbReference>
<evidence type="ECO:0000313" key="3">
    <source>
        <dbReference type="Proteomes" id="UP001525021"/>
    </source>
</evidence>
<keyword evidence="2" id="KW-0808">Transferase</keyword>
<dbReference type="RefSeq" id="WP_012292909.1">
    <property type="nucleotide sequence ID" value="NZ_JANTOO010000020.1"/>
</dbReference>
<reference evidence="2 3" key="1">
    <citation type="submission" date="2022-08" db="EMBL/GenBank/DDBJ databases">
        <title>Lysinibacillus sequencing.</title>
        <authorList>
            <person name="Dunlap C."/>
        </authorList>
    </citation>
    <scope>NUCLEOTIDE SEQUENCE [LARGE SCALE GENOMIC DNA]</scope>
    <source>
        <strain evidence="2 3">PB211</strain>
    </source>
</reference>
<dbReference type="GO" id="GO:0032259">
    <property type="term" value="P:methylation"/>
    <property type="evidence" value="ECO:0007669"/>
    <property type="project" value="UniProtKB-KW"/>
</dbReference>
<dbReference type="Gene3D" id="3.40.50.150">
    <property type="entry name" value="Vaccinia Virus protein VP39"/>
    <property type="match status" value="1"/>
</dbReference>
<keyword evidence="3" id="KW-1185">Reference proteome</keyword>
<dbReference type="SUPFAM" id="SSF53335">
    <property type="entry name" value="S-adenosyl-L-methionine-dependent methyltransferases"/>
    <property type="match status" value="1"/>
</dbReference>
<dbReference type="GO" id="GO:0008168">
    <property type="term" value="F:methyltransferase activity"/>
    <property type="evidence" value="ECO:0007669"/>
    <property type="project" value="UniProtKB-KW"/>
</dbReference>